<dbReference type="FunFam" id="3.90.640.10:FF:000054">
    <property type="entry name" value="Actin-like ATPase domain-containing protein"/>
    <property type="match status" value="1"/>
</dbReference>
<feature type="compositionally biased region" description="Low complexity" evidence="2">
    <location>
        <begin position="44"/>
        <end position="55"/>
    </location>
</feature>
<comment type="similarity">
    <text evidence="1">Belongs to the actin family.</text>
</comment>
<feature type="region of interest" description="Disordered" evidence="2">
    <location>
        <begin position="516"/>
        <end position="545"/>
    </location>
</feature>
<sequence length="757" mass="85873">MTQLNGTITPAPSGRNTPKPAPRIWSVSDPLFRGSRAPPRQVSIQPPAQQPGPDAAIIIDNGSWQTKAGWSFDKTPRLTSPPLMSRYRDRKIGRTLCFVGSDIYADATTRGQSKYAFDPGSSIVGNWDVMEGILDNIFLKLGVDGADGGVGRPIVMTEPVANLGYSQKTMTEIIFECYSAPSLAYGIDSLFSYDYNKGSTGLVVSSAHTSTHIIPVVDNRALLTQATRLNWGGYQNADYLMKLLRLKYPTFPGKLNDTQVEEILREHCYISQDYERELSSYLEWTGLEERNHVVQFPFSEQAVVEKSPEELARMAEKRKESGRRLQEQAAKMRLEKLIRKEQELEYYKSLQQRITTETKKETKRLLDAEDFKDEIALDRRIRELDKSVRKARTKDVGGTENEEDEEPPTFPLLDVPDEELDEAGLKQKRHQRLMKSNHEARQRAKAEKEREKARIAEEERLDEERRDKDLEGWLDERRTARSTILQRIKDRERLKADLGNRKSLASQMRMKNIANLASDTPGRKRRRGGAAAGGDDDTFGANDEDWGVYRQIATGEGSDDEDEEDMDTTLKNLEAQLLKYDPNFTEEHTLAAQSDWSKSLVHAFLRGPWPFNPESQREINQIHLNVERIRVPEVVFQPSIAGLDQAGLVEIASNIITQRLPNPVHRESILKDVFLTGGNTLFKGFEDRLRTELRAVLPAGAPLAVRSAKDPIYDAWKGAAQWAGTQRWKDARVTREEYLEKGPEYLKEHNLGNAYAG</sequence>
<keyword evidence="4" id="KW-1185">Reference proteome</keyword>
<evidence type="ECO:0000256" key="2">
    <source>
        <dbReference type="SAM" id="MobiDB-lite"/>
    </source>
</evidence>
<dbReference type="InterPro" id="IPR043129">
    <property type="entry name" value="ATPase_NBD"/>
</dbReference>
<feature type="compositionally biased region" description="Acidic residues" evidence="2">
    <location>
        <begin position="534"/>
        <end position="545"/>
    </location>
</feature>
<proteinExistence type="inferred from homology"/>
<dbReference type="AlphaFoldDB" id="A0A165FP25"/>
<dbReference type="OMA" id="YPFTEHV"/>
<dbReference type="PANTHER" id="PTHR11937">
    <property type="entry name" value="ACTIN"/>
    <property type="match status" value="1"/>
</dbReference>
<name>A0A165FP25_XYLHT</name>
<dbReference type="GO" id="GO:0031011">
    <property type="term" value="C:Ino80 complex"/>
    <property type="evidence" value="ECO:0007669"/>
    <property type="project" value="EnsemblFungi"/>
</dbReference>
<reference evidence="3 4" key="1">
    <citation type="journal article" date="2016" name="Fungal Biol.">
        <title>The genome of Xylona heveae provides a window into fungal endophytism.</title>
        <authorList>
            <person name="Gazis R."/>
            <person name="Kuo A."/>
            <person name="Riley R."/>
            <person name="LaButti K."/>
            <person name="Lipzen A."/>
            <person name="Lin J."/>
            <person name="Amirebrahimi M."/>
            <person name="Hesse C.N."/>
            <person name="Spatafora J.W."/>
            <person name="Henrissat B."/>
            <person name="Hainaut M."/>
            <person name="Grigoriev I.V."/>
            <person name="Hibbett D.S."/>
        </authorList>
    </citation>
    <scope>NUCLEOTIDE SEQUENCE [LARGE SCALE GENOMIC DNA]</scope>
    <source>
        <strain evidence="3 4">TC161</strain>
    </source>
</reference>
<dbReference type="InParanoid" id="A0A165FP25"/>
<dbReference type="FunFam" id="3.90.640.10:FF:000025">
    <property type="entry name" value="Chromatin remodeling complex subunit (Arp5)"/>
    <property type="match status" value="1"/>
</dbReference>
<dbReference type="Gene3D" id="3.90.640.10">
    <property type="entry name" value="Actin, Chain A, domain 4"/>
    <property type="match status" value="2"/>
</dbReference>
<dbReference type="EMBL" id="KV407461">
    <property type="protein sequence ID" value="KZF21212.1"/>
    <property type="molecule type" value="Genomic_DNA"/>
</dbReference>
<feature type="region of interest" description="Disordered" evidence="2">
    <location>
        <begin position="427"/>
        <end position="453"/>
    </location>
</feature>
<dbReference type="SUPFAM" id="SSF53067">
    <property type="entry name" value="Actin-like ATPase domain"/>
    <property type="match status" value="2"/>
</dbReference>
<dbReference type="Pfam" id="PF00022">
    <property type="entry name" value="Actin"/>
    <property type="match status" value="2"/>
</dbReference>
<evidence type="ECO:0000313" key="3">
    <source>
        <dbReference type="EMBL" id="KZF21212.1"/>
    </source>
</evidence>
<dbReference type="RefSeq" id="XP_018186767.1">
    <property type="nucleotide sequence ID" value="XM_018330575.1"/>
</dbReference>
<dbReference type="GeneID" id="28895712"/>
<dbReference type="FunCoup" id="A0A165FP25">
    <property type="interactions" value="698"/>
</dbReference>
<dbReference type="STRING" id="1328760.A0A165FP25"/>
<protein>
    <submittedName>
        <fullName evidence="3">Putative chromatin remodeling complex subunit</fullName>
    </submittedName>
</protein>
<dbReference type="SMART" id="SM00268">
    <property type="entry name" value="ACTIN"/>
    <property type="match status" value="1"/>
</dbReference>
<gene>
    <name evidence="3" type="ORF">L228DRAFT_231813</name>
</gene>
<accession>A0A165FP25</accession>
<dbReference type="CDD" id="cd10211">
    <property type="entry name" value="ASKHA_NBD_Arp5"/>
    <property type="match status" value="1"/>
</dbReference>
<evidence type="ECO:0000313" key="4">
    <source>
        <dbReference type="Proteomes" id="UP000076632"/>
    </source>
</evidence>
<dbReference type="InterPro" id="IPR004000">
    <property type="entry name" value="Actin"/>
</dbReference>
<feature type="compositionally biased region" description="Basic and acidic residues" evidence="2">
    <location>
        <begin position="436"/>
        <end position="453"/>
    </location>
</feature>
<dbReference type="Gene3D" id="3.30.420.40">
    <property type="match status" value="4"/>
</dbReference>
<dbReference type="GO" id="GO:0030234">
    <property type="term" value="F:enzyme regulator activity"/>
    <property type="evidence" value="ECO:0007669"/>
    <property type="project" value="EnsemblFungi"/>
</dbReference>
<dbReference type="Proteomes" id="UP000076632">
    <property type="component" value="Unassembled WGS sequence"/>
</dbReference>
<dbReference type="OrthoDB" id="7340501at2759"/>
<dbReference type="FunFam" id="3.30.420.40:FF:000058">
    <property type="entry name" value="Putative actin-related protein 5"/>
    <property type="match status" value="1"/>
</dbReference>
<feature type="compositionally biased region" description="Polar residues" evidence="2">
    <location>
        <begin position="1"/>
        <end position="16"/>
    </location>
</feature>
<feature type="region of interest" description="Disordered" evidence="2">
    <location>
        <begin position="1"/>
        <end position="55"/>
    </location>
</feature>
<dbReference type="GO" id="GO:0006338">
    <property type="term" value="P:chromatin remodeling"/>
    <property type="evidence" value="ECO:0007669"/>
    <property type="project" value="EnsemblFungi"/>
</dbReference>
<organism evidence="3 4">
    <name type="scientific">Xylona heveae (strain CBS 132557 / TC161)</name>
    <dbReference type="NCBI Taxonomy" id="1328760"/>
    <lineage>
        <taxon>Eukaryota</taxon>
        <taxon>Fungi</taxon>
        <taxon>Dikarya</taxon>
        <taxon>Ascomycota</taxon>
        <taxon>Pezizomycotina</taxon>
        <taxon>Xylonomycetes</taxon>
        <taxon>Xylonales</taxon>
        <taxon>Xylonaceae</taxon>
        <taxon>Xylona</taxon>
    </lineage>
</organism>
<feature type="region of interest" description="Disordered" evidence="2">
    <location>
        <begin position="389"/>
        <end position="415"/>
    </location>
</feature>
<dbReference type="FunFam" id="3.30.420.40:FF:000139">
    <property type="entry name" value="Chromatin remodeling complex subunit (Arp5)"/>
    <property type="match status" value="1"/>
</dbReference>
<evidence type="ECO:0000256" key="1">
    <source>
        <dbReference type="RuleBase" id="RU000487"/>
    </source>
</evidence>